<dbReference type="EMBL" id="CP017703">
    <property type="protein sequence ID" value="ASS90500.1"/>
    <property type="molecule type" value="Genomic_DNA"/>
</dbReference>
<dbReference type="Proteomes" id="UP000214606">
    <property type="component" value="Chromosome"/>
</dbReference>
<dbReference type="AlphaFoldDB" id="A0A164A9Y0"/>
<evidence type="ECO:0000313" key="2">
    <source>
        <dbReference type="Proteomes" id="UP000214606"/>
    </source>
</evidence>
<gene>
    <name evidence="1" type="ORF">AP3564_09965</name>
</gene>
<dbReference type="KEGG" id="apak:AP3564_09965"/>
<organism evidence="1 2">
    <name type="scientific">Aeribacillus pallidus</name>
    <dbReference type="NCBI Taxonomy" id="33936"/>
    <lineage>
        <taxon>Bacteria</taxon>
        <taxon>Bacillati</taxon>
        <taxon>Bacillota</taxon>
        <taxon>Bacilli</taxon>
        <taxon>Bacillales</taxon>
        <taxon>Bacillaceae</taxon>
        <taxon>Aeribacillus</taxon>
    </lineage>
</organism>
<accession>A0A223E5M4</accession>
<proteinExistence type="predicted"/>
<sequence length="90" mass="10167">MTTFFRALMGGISLVFLYALIVLITPFIIRLSGITHIESSPKILNLPLYVIKIEGSKFVAEATWLGLILSLIAGTAFYYLVHFFTRNRSR</sequence>
<evidence type="ECO:0000313" key="1">
    <source>
        <dbReference type="EMBL" id="ASS90500.1"/>
    </source>
</evidence>
<name>A0A164A9Y0_9BACI</name>
<accession>A0A164A9Y0</accession>
<reference evidence="1 2" key="1">
    <citation type="submission" date="2016-10" db="EMBL/GenBank/DDBJ databases">
        <title>The whole genome sequencing and assembly of Aeribacillus pallidus KCTC3564 strain.</title>
        <authorList>
            <person name="Lee Y.-J."/>
            <person name="Park M.-K."/>
            <person name="Yi H."/>
            <person name="Bahn Y.-S."/>
            <person name="Kim J.F."/>
            <person name="Lee D.-W."/>
        </authorList>
    </citation>
    <scope>NUCLEOTIDE SEQUENCE [LARGE SCALE GENOMIC DNA]</scope>
    <source>
        <strain evidence="1 2">KCTC3564</strain>
    </source>
</reference>
<protein>
    <submittedName>
        <fullName evidence="1">Uncharacterized protein</fullName>
    </submittedName>
</protein>